<evidence type="ECO:0000313" key="2">
    <source>
        <dbReference type="Proteomes" id="UP000650833"/>
    </source>
</evidence>
<organism evidence="1 2">
    <name type="scientific">Mucor plumbeus</name>
    <dbReference type="NCBI Taxonomy" id="97098"/>
    <lineage>
        <taxon>Eukaryota</taxon>
        <taxon>Fungi</taxon>
        <taxon>Fungi incertae sedis</taxon>
        <taxon>Mucoromycota</taxon>
        <taxon>Mucoromycotina</taxon>
        <taxon>Mucoromycetes</taxon>
        <taxon>Mucorales</taxon>
        <taxon>Mucorineae</taxon>
        <taxon>Mucoraceae</taxon>
        <taxon>Mucor</taxon>
    </lineage>
</organism>
<keyword evidence="2" id="KW-1185">Reference proteome</keyword>
<dbReference type="OrthoDB" id="2287260at2759"/>
<name>A0A8H7QDS8_9FUNG</name>
<comment type="caution">
    <text evidence="1">The sequence shown here is derived from an EMBL/GenBank/DDBJ whole genome shotgun (WGS) entry which is preliminary data.</text>
</comment>
<gene>
    <name evidence="1" type="ORF">INT46_010846</name>
</gene>
<protein>
    <submittedName>
        <fullName evidence="1">Uncharacterized protein</fullName>
    </submittedName>
</protein>
<evidence type="ECO:0000313" key="1">
    <source>
        <dbReference type="EMBL" id="KAG2189586.1"/>
    </source>
</evidence>
<proteinExistence type="predicted"/>
<dbReference type="AlphaFoldDB" id="A0A8H7QDS8"/>
<reference evidence="1" key="1">
    <citation type="submission" date="2020-12" db="EMBL/GenBank/DDBJ databases">
        <title>Metabolic potential, ecology and presence of endohyphal bacteria is reflected in genomic diversity of Mucoromycotina.</title>
        <authorList>
            <person name="Muszewska A."/>
            <person name="Okrasinska A."/>
            <person name="Steczkiewicz K."/>
            <person name="Drgas O."/>
            <person name="Orlowska M."/>
            <person name="Perlinska-Lenart U."/>
            <person name="Aleksandrzak-Piekarczyk T."/>
            <person name="Szatraj K."/>
            <person name="Zielenkiewicz U."/>
            <person name="Pilsyk S."/>
            <person name="Malc E."/>
            <person name="Mieczkowski P."/>
            <person name="Kruszewska J.S."/>
            <person name="Biernat P."/>
            <person name="Pawlowska J."/>
        </authorList>
    </citation>
    <scope>NUCLEOTIDE SEQUENCE</scope>
    <source>
        <strain evidence="1">CBS 226.32</strain>
    </source>
</reference>
<accession>A0A8H7QDS8</accession>
<feature type="non-terminal residue" evidence="1">
    <location>
        <position position="1"/>
    </location>
</feature>
<dbReference type="Proteomes" id="UP000650833">
    <property type="component" value="Unassembled WGS sequence"/>
</dbReference>
<sequence length="155" mass="17660">MQPMPSKNTSLKRRLIRETDEEELEIEIEEQQVVNHLNGIQLTIMATLSEEVPKRARRAAEASGSNAFIPASSSSVHAAQAGPSITVNEFYLAVEALPRKVRASTAMIYRMPLEHRKKNRNKYPVDSLYPYTVDPTEFVVAFFKGFLFKRIYKKS</sequence>
<dbReference type="EMBL" id="JAEPRC010001413">
    <property type="protein sequence ID" value="KAG2189586.1"/>
    <property type="molecule type" value="Genomic_DNA"/>
</dbReference>